<keyword evidence="1" id="KW-0472">Membrane</keyword>
<dbReference type="Proteomes" id="UP001220225">
    <property type="component" value="Unassembled WGS sequence"/>
</dbReference>
<comment type="caution">
    <text evidence="2">The sequence shown here is derived from an EMBL/GenBank/DDBJ whole genome shotgun (WGS) entry which is preliminary data.</text>
</comment>
<keyword evidence="1" id="KW-0812">Transmembrane</keyword>
<keyword evidence="1" id="KW-1133">Transmembrane helix</keyword>
<feature type="non-terminal residue" evidence="2">
    <location>
        <position position="190"/>
    </location>
</feature>
<sequence>MFNDKYNKVYLVPVPIMVEYTDNTRYGDSDRGIGSRNKEEHMSDNFTKTELEALLRANKAEVDVVAATMKKDMAEWREQQNVQLANLNATMQALSSKIDGKMDSVDGKLEAIQGKIDGKLEGMQGKIDGINTAISGIQSGLSTKLTFFGITITVVIALVGIAIGMINKNTEPTYQHKPTVTQSQPAEPSH</sequence>
<evidence type="ECO:0000256" key="1">
    <source>
        <dbReference type="SAM" id="Phobius"/>
    </source>
</evidence>
<protein>
    <submittedName>
        <fullName evidence="2">Uncharacterized protein</fullName>
    </submittedName>
</protein>
<dbReference type="Gene3D" id="1.20.5.2280">
    <property type="match status" value="1"/>
</dbReference>
<dbReference type="EMBL" id="JAQRFN010000044">
    <property type="protein sequence ID" value="MDC9598821.1"/>
    <property type="molecule type" value="Genomic_DNA"/>
</dbReference>
<evidence type="ECO:0000313" key="3">
    <source>
        <dbReference type="Proteomes" id="UP001220225"/>
    </source>
</evidence>
<organism evidence="2 3">
    <name type="scientific">Xenorhabdus anantnagensis</name>
    <dbReference type="NCBI Taxonomy" id="3025875"/>
    <lineage>
        <taxon>Bacteria</taxon>
        <taxon>Pseudomonadati</taxon>
        <taxon>Pseudomonadota</taxon>
        <taxon>Gammaproteobacteria</taxon>
        <taxon>Enterobacterales</taxon>
        <taxon>Morganellaceae</taxon>
        <taxon>Xenorhabdus</taxon>
    </lineage>
</organism>
<evidence type="ECO:0000313" key="2">
    <source>
        <dbReference type="EMBL" id="MDC9598821.1"/>
    </source>
</evidence>
<reference evidence="2 3" key="1">
    <citation type="submission" date="2023-02" db="EMBL/GenBank/DDBJ databases">
        <title>Entomopathogenic bacteria.</title>
        <authorList>
            <person name="Machado R.A."/>
        </authorList>
    </citation>
    <scope>NUCLEOTIDE SEQUENCE [LARGE SCALE GENOMIC DNA]</scope>
    <source>
        <strain evidence="2 3">XENO-2</strain>
    </source>
</reference>
<feature type="transmembrane region" description="Helical" evidence="1">
    <location>
        <begin position="145"/>
        <end position="166"/>
    </location>
</feature>
<name>A0ABT5LYI6_9GAMM</name>
<gene>
    <name evidence="2" type="ORF">PSI14_18760</name>
</gene>
<keyword evidence="3" id="KW-1185">Reference proteome</keyword>
<accession>A0ABT5LYI6</accession>
<dbReference type="RefSeq" id="WP_273577516.1">
    <property type="nucleotide sequence ID" value="NZ_JAQRFN010000044.1"/>
</dbReference>
<proteinExistence type="predicted"/>